<proteinExistence type="inferred from homology"/>
<reference evidence="4" key="1">
    <citation type="submission" date="2022-03" db="EMBL/GenBank/DDBJ databases">
        <authorList>
            <person name="Martin C."/>
        </authorList>
    </citation>
    <scope>NUCLEOTIDE SEQUENCE</scope>
</reference>
<evidence type="ECO:0008006" key="6">
    <source>
        <dbReference type="Google" id="ProtNLM"/>
    </source>
</evidence>
<feature type="compositionally biased region" description="Polar residues" evidence="3">
    <location>
        <begin position="348"/>
        <end position="357"/>
    </location>
</feature>
<dbReference type="EMBL" id="CAIIXF020000003">
    <property type="protein sequence ID" value="CAH1778792.1"/>
    <property type="molecule type" value="Genomic_DNA"/>
</dbReference>
<name>A0A8J1UVE9_OWEFU</name>
<dbReference type="InterPro" id="IPR007531">
    <property type="entry name" value="Dysbindin"/>
</dbReference>
<dbReference type="AlphaFoldDB" id="A0A8J1UVE9"/>
<evidence type="ECO:0000256" key="2">
    <source>
        <dbReference type="SAM" id="Coils"/>
    </source>
</evidence>
<dbReference type="EMBL" id="CAIIXF020000003">
    <property type="protein sequence ID" value="CAH1778791.1"/>
    <property type="molecule type" value="Genomic_DNA"/>
</dbReference>
<comment type="caution">
    <text evidence="4">The sequence shown here is derived from an EMBL/GenBank/DDBJ whole genome shotgun (WGS) entry which is preliminary data.</text>
</comment>
<feature type="compositionally biased region" description="Polar residues" evidence="3">
    <location>
        <begin position="301"/>
        <end position="326"/>
    </location>
</feature>
<feature type="region of interest" description="Disordered" evidence="3">
    <location>
        <begin position="250"/>
        <end position="368"/>
    </location>
</feature>
<gene>
    <name evidence="4" type="ORF">OFUS_LOCUS5656</name>
</gene>
<dbReference type="Proteomes" id="UP000749559">
    <property type="component" value="Unassembled WGS sequence"/>
</dbReference>
<organism evidence="4 5">
    <name type="scientific">Owenia fusiformis</name>
    <name type="common">Polychaete worm</name>
    <dbReference type="NCBI Taxonomy" id="6347"/>
    <lineage>
        <taxon>Eukaryota</taxon>
        <taxon>Metazoa</taxon>
        <taxon>Spiralia</taxon>
        <taxon>Lophotrochozoa</taxon>
        <taxon>Annelida</taxon>
        <taxon>Polychaeta</taxon>
        <taxon>Sedentaria</taxon>
        <taxon>Canalipalpata</taxon>
        <taxon>Sabellida</taxon>
        <taxon>Oweniida</taxon>
        <taxon>Oweniidae</taxon>
        <taxon>Owenia</taxon>
    </lineage>
</organism>
<feature type="coiled-coil region" evidence="2">
    <location>
        <begin position="106"/>
        <end position="133"/>
    </location>
</feature>
<keyword evidence="5" id="KW-1185">Reference proteome</keyword>
<dbReference type="GO" id="GO:0005737">
    <property type="term" value="C:cytoplasm"/>
    <property type="evidence" value="ECO:0007669"/>
    <property type="project" value="InterPro"/>
</dbReference>
<feature type="coiled-coil region" evidence="2">
    <location>
        <begin position="170"/>
        <end position="197"/>
    </location>
</feature>
<evidence type="ECO:0000313" key="5">
    <source>
        <dbReference type="Proteomes" id="UP000749559"/>
    </source>
</evidence>
<accession>A0A8J1UVE9</accession>
<dbReference type="PANTHER" id="PTHR16294:SF6">
    <property type="entry name" value="DYNAMIN N-TERMINAL DOMAIN-CONTAINING PROTEIN"/>
    <property type="match status" value="1"/>
</dbReference>
<dbReference type="PANTHER" id="PTHR16294">
    <property type="entry name" value="DYSTROBREVIN BINDING PROTEIN 1 DYSBINDIN"/>
    <property type="match status" value="1"/>
</dbReference>
<protein>
    <recommendedName>
        <fullName evidence="6">Dysbindin</fullName>
    </recommendedName>
</protein>
<evidence type="ECO:0000256" key="3">
    <source>
        <dbReference type="SAM" id="MobiDB-lite"/>
    </source>
</evidence>
<keyword evidence="2" id="KW-0175">Coiled coil</keyword>
<feature type="compositionally biased region" description="Polar residues" evidence="3">
    <location>
        <begin position="266"/>
        <end position="288"/>
    </location>
</feature>
<comment type="similarity">
    <text evidence="1">Belongs to the dysbindin family.</text>
</comment>
<dbReference type="OrthoDB" id="2445127at2759"/>
<sequence>MSVLQSLRGTFQNVQQGLSSAFTQKAKSPVKESRLEDINLDAGADLLNRYQQDWIKLHDTAEENAWCAQEVDGNISKVYLEIERQNEMLTSLSAELESLPGYLEQLQSATNMLASLEGSFEDIESQLLNLEDIIEQVELFSNKQHHIAQLQFYTQKKNTEVETMKVELAMQHASKVKDMEERRLKQLKDKQDALDEAFADDMKYFKTHGKTERQTSVSSGDTDSKVELDIADVALDADDQAALDDFLDEKNLPIDSGDINEVENIPSDTTKTPSDSAEVSGDSVQTPAESAGNADKIPCDSTENSIKTNDSSENSSDPVQSPTDSTDNSEKSVIKSSESAENSEESGKITSDLTENSGEPVKPSNDST</sequence>
<evidence type="ECO:0000313" key="4">
    <source>
        <dbReference type="EMBL" id="CAH1778792.1"/>
    </source>
</evidence>
<evidence type="ECO:0000256" key="1">
    <source>
        <dbReference type="ARBA" id="ARBA00008686"/>
    </source>
</evidence>